<sequence length="21" mass="2503">MRKNVKLVQNKESINCLSIVW</sequence>
<reference evidence="1" key="1">
    <citation type="submission" date="2014-09" db="EMBL/GenBank/DDBJ databases">
        <authorList>
            <person name="Magalhaes I.L.F."/>
            <person name="Oliveira U."/>
            <person name="Santos F.R."/>
            <person name="Vidigal T.H.D.A."/>
            <person name="Brescovit A.D."/>
            <person name="Santos A.J."/>
        </authorList>
    </citation>
    <scope>NUCLEOTIDE SEQUENCE</scope>
    <source>
        <tissue evidence="1">Shoot tissue taken approximately 20 cm above the soil surface</tissue>
    </source>
</reference>
<evidence type="ECO:0000313" key="1">
    <source>
        <dbReference type="EMBL" id="JAD42339.1"/>
    </source>
</evidence>
<accession>A0A0A8ZSD4</accession>
<name>A0A0A8ZSD4_ARUDO</name>
<dbReference type="EMBL" id="GBRH01255556">
    <property type="protein sequence ID" value="JAD42339.1"/>
    <property type="molecule type" value="Transcribed_RNA"/>
</dbReference>
<protein>
    <submittedName>
        <fullName evidence="1">Uncharacterized protein</fullName>
    </submittedName>
</protein>
<dbReference type="AlphaFoldDB" id="A0A0A8ZSD4"/>
<reference evidence="1" key="2">
    <citation type="journal article" date="2015" name="Data Brief">
        <title>Shoot transcriptome of the giant reed, Arundo donax.</title>
        <authorList>
            <person name="Barrero R.A."/>
            <person name="Guerrero F.D."/>
            <person name="Moolhuijzen P."/>
            <person name="Goolsby J.A."/>
            <person name="Tidwell J."/>
            <person name="Bellgard S.E."/>
            <person name="Bellgard M.I."/>
        </authorList>
    </citation>
    <scope>NUCLEOTIDE SEQUENCE</scope>
    <source>
        <tissue evidence="1">Shoot tissue taken approximately 20 cm above the soil surface</tissue>
    </source>
</reference>
<organism evidence="1">
    <name type="scientific">Arundo donax</name>
    <name type="common">Giant reed</name>
    <name type="synonym">Donax arundinaceus</name>
    <dbReference type="NCBI Taxonomy" id="35708"/>
    <lineage>
        <taxon>Eukaryota</taxon>
        <taxon>Viridiplantae</taxon>
        <taxon>Streptophyta</taxon>
        <taxon>Embryophyta</taxon>
        <taxon>Tracheophyta</taxon>
        <taxon>Spermatophyta</taxon>
        <taxon>Magnoliopsida</taxon>
        <taxon>Liliopsida</taxon>
        <taxon>Poales</taxon>
        <taxon>Poaceae</taxon>
        <taxon>PACMAD clade</taxon>
        <taxon>Arundinoideae</taxon>
        <taxon>Arundineae</taxon>
        <taxon>Arundo</taxon>
    </lineage>
</organism>
<proteinExistence type="predicted"/>